<dbReference type="Pfam" id="PF05145">
    <property type="entry name" value="AbrB"/>
    <property type="match status" value="1"/>
</dbReference>
<dbReference type="InterPro" id="IPR007820">
    <property type="entry name" value="AbrB_fam"/>
</dbReference>
<dbReference type="GO" id="GO:0016020">
    <property type="term" value="C:membrane"/>
    <property type="evidence" value="ECO:0007669"/>
    <property type="project" value="InterPro"/>
</dbReference>
<sequence>MSHVSTYGQVPLLPAYSPDGLAEMSLVALSLGIEVAFVAAHHIVRVSIVMIAAVPVFTLLDRRK</sequence>
<gene>
    <name evidence="2" type="ORF">BB934_24885</name>
</gene>
<reference evidence="2" key="1">
    <citation type="submission" date="2016-07" db="EMBL/GenBank/DDBJ databases">
        <title>Microvirga ossetica sp. nov. a new species of rhizobia isolated from root nodules of the legume species Vicia alpestris Steven originated from North Ossetia region in the Caucasus.</title>
        <authorList>
            <person name="Safronova V.I."/>
            <person name="Kuznetsova I.G."/>
            <person name="Sazanova A.L."/>
            <person name="Belimov A."/>
            <person name="Andronov E."/>
            <person name="Osledkin Y.S."/>
            <person name="Onishchuk O.P."/>
            <person name="Kurchak O.N."/>
            <person name="Shaposhnikov A.I."/>
            <person name="Willems A."/>
            <person name="Tikhonovich I.A."/>
        </authorList>
    </citation>
    <scope>NUCLEOTIDE SEQUENCE [LARGE SCALE GENOMIC DNA]</scope>
    <source>
        <strain evidence="2">V5/3M</strain>
    </source>
</reference>
<dbReference type="EMBL" id="CP016616">
    <property type="protein sequence ID" value="ANY81060.1"/>
    <property type="molecule type" value="Genomic_DNA"/>
</dbReference>
<evidence type="ECO:0000313" key="2">
    <source>
        <dbReference type="EMBL" id="ANY81060.1"/>
    </source>
</evidence>
<protein>
    <recommendedName>
        <fullName evidence="3">Ammonia monooxygenase</fullName>
    </recommendedName>
</protein>
<dbReference type="RefSeq" id="WP_099512130.1">
    <property type="nucleotide sequence ID" value="NZ_CP016616.1"/>
</dbReference>
<accession>A0A1B2EM52</accession>
<keyword evidence="1" id="KW-0472">Membrane</keyword>
<name>A0A1B2EM52_9HYPH</name>
<proteinExistence type="predicted"/>
<feature type="transmembrane region" description="Helical" evidence="1">
    <location>
        <begin position="35"/>
        <end position="60"/>
    </location>
</feature>
<keyword evidence="1" id="KW-0812">Transmembrane</keyword>
<dbReference type="GO" id="GO:0010468">
    <property type="term" value="P:regulation of gene expression"/>
    <property type="evidence" value="ECO:0007669"/>
    <property type="project" value="InterPro"/>
</dbReference>
<evidence type="ECO:0000256" key="1">
    <source>
        <dbReference type="SAM" id="Phobius"/>
    </source>
</evidence>
<evidence type="ECO:0008006" key="3">
    <source>
        <dbReference type="Google" id="ProtNLM"/>
    </source>
</evidence>
<dbReference type="AlphaFoldDB" id="A0A1B2EM52"/>
<dbReference type="KEGG" id="moc:BB934_24885"/>
<organism evidence="2">
    <name type="scientific">Microvirga ossetica</name>
    <dbReference type="NCBI Taxonomy" id="1882682"/>
    <lineage>
        <taxon>Bacteria</taxon>
        <taxon>Pseudomonadati</taxon>
        <taxon>Pseudomonadota</taxon>
        <taxon>Alphaproteobacteria</taxon>
        <taxon>Hyphomicrobiales</taxon>
        <taxon>Methylobacteriaceae</taxon>
        <taxon>Microvirga</taxon>
    </lineage>
</organism>
<dbReference type="OrthoDB" id="7157734at2"/>
<keyword evidence="1" id="KW-1133">Transmembrane helix</keyword>